<dbReference type="PROSITE" id="PS51170">
    <property type="entry name" value="CW"/>
    <property type="match status" value="4"/>
</dbReference>
<feature type="chain" id="PRO_5046206154" description="N-acetylmuramoyl-L-alanine amidase family protein" evidence="3">
    <location>
        <begin position="27"/>
        <end position="308"/>
    </location>
</feature>
<evidence type="ECO:0000313" key="5">
    <source>
        <dbReference type="Proteomes" id="UP001623041"/>
    </source>
</evidence>
<dbReference type="SUPFAM" id="SSF69360">
    <property type="entry name" value="Cell wall binding repeat"/>
    <property type="match status" value="1"/>
</dbReference>
<feature type="repeat" description="Cell wall-binding" evidence="2">
    <location>
        <begin position="90"/>
        <end position="109"/>
    </location>
</feature>
<evidence type="ECO:0000256" key="3">
    <source>
        <dbReference type="SAM" id="SignalP"/>
    </source>
</evidence>
<evidence type="ECO:0000256" key="1">
    <source>
        <dbReference type="ARBA" id="ARBA00022737"/>
    </source>
</evidence>
<comment type="caution">
    <text evidence="4">The sequence shown here is derived from an EMBL/GenBank/DDBJ whole genome shotgun (WGS) entry which is preliminary data.</text>
</comment>
<dbReference type="Pfam" id="PF19127">
    <property type="entry name" value="Choline_bind_3"/>
    <property type="match status" value="2"/>
</dbReference>
<dbReference type="Pfam" id="PF01473">
    <property type="entry name" value="Choline_bind_1"/>
    <property type="match status" value="2"/>
</dbReference>
<keyword evidence="5" id="KW-1185">Reference proteome</keyword>
<keyword evidence="1" id="KW-0677">Repeat</keyword>
<gene>
    <name evidence="4" type="ORF">ACJEBI_08260</name>
</gene>
<reference evidence="4 5" key="1">
    <citation type="submission" date="2024-11" db="EMBL/GenBank/DDBJ databases">
        <authorList>
            <person name="Lucas J.A."/>
        </authorList>
    </citation>
    <scope>NUCLEOTIDE SEQUENCE [LARGE SCALE GENOMIC DNA]</scope>
    <source>
        <strain evidence="4 5">Z 5.4</strain>
    </source>
</reference>
<sequence length="308" mass="34665">MLKIKGFIFVLIGVVLLCVYPGPAAAGGSSAMGWALEGGKWRYYDQGVMKTSWVFDSNTWYLLDQGGSMKTGWVLDGGKWYYLDGTGAMKTGWVLDGGRWYYFDKNGAMKVGWVAVDGKWYYLAGSGQMQTGWVKELNNWYYLDSNGAMVTGWRSISGDWYYFDTHYGGMVRQNFVGGYYLMNDGRMTYAGSADVVSVVEGLKKWIDVGITKSALQADLGDAYHDLEGIEGENYWLYTLKVDGAADYKAVKWAADDLGAEDLANGSADIIVLAYWDRDGKVFQVTIDYFNAAHKFHHYHSSRFDYEYN</sequence>
<dbReference type="Proteomes" id="UP001623041">
    <property type="component" value="Unassembled WGS sequence"/>
</dbReference>
<evidence type="ECO:0008006" key="6">
    <source>
        <dbReference type="Google" id="ProtNLM"/>
    </source>
</evidence>
<dbReference type="InterPro" id="IPR018337">
    <property type="entry name" value="Cell_wall/Cho-bd_repeat"/>
</dbReference>
<dbReference type="RefSeq" id="WP_406580121.1">
    <property type="nucleotide sequence ID" value="NZ_JBJHQH010000005.1"/>
</dbReference>
<evidence type="ECO:0000313" key="4">
    <source>
        <dbReference type="EMBL" id="MFK9091471.1"/>
    </source>
</evidence>
<feature type="signal peptide" evidence="3">
    <location>
        <begin position="1"/>
        <end position="26"/>
    </location>
</feature>
<name>A0ABW8RDC2_9BACI</name>
<evidence type="ECO:0000256" key="2">
    <source>
        <dbReference type="PROSITE-ProRule" id="PRU00591"/>
    </source>
</evidence>
<dbReference type="EMBL" id="JBJHQH010000005">
    <property type="protein sequence ID" value="MFK9091471.1"/>
    <property type="molecule type" value="Genomic_DNA"/>
</dbReference>
<feature type="repeat" description="Cell wall-binding" evidence="2">
    <location>
        <begin position="130"/>
        <end position="149"/>
    </location>
</feature>
<feature type="repeat" description="Cell wall-binding" evidence="2">
    <location>
        <begin position="70"/>
        <end position="89"/>
    </location>
</feature>
<keyword evidence="3" id="KW-0732">Signal</keyword>
<accession>A0ABW8RDC2</accession>
<protein>
    <recommendedName>
        <fullName evidence="6">N-acetylmuramoyl-L-alanine amidase family protein</fullName>
    </recommendedName>
</protein>
<proteinExistence type="predicted"/>
<feature type="repeat" description="Cell wall-binding" evidence="2">
    <location>
        <begin position="110"/>
        <end position="129"/>
    </location>
</feature>
<organism evidence="4 5">
    <name type="scientific">Bacillus salipaludis</name>
    <dbReference type="NCBI Taxonomy" id="2547811"/>
    <lineage>
        <taxon>Bacteria</taxon>
        <taxon>Bacillati</taxon>
        <taxon>Bacillota</taxon>
        <taxon>Bacilli</taxon>
        <taxon>Bacillales</taxon>
        <taxon>Bacillaceae</taxon>
        <taxon>Bacillus</taxon>
    </lineage>
</organism>
<dbReference type="Gene3D" id="2.10.270.10">
    <property type="entry name" value="Cholin Binding"/>
    <property type="match status" value="3"/>
</dbReference>